<evidence type="ECO:0000256" key="1">
    <source>
        <dbReference type="SAM" id="MobiDB-lite"/>
    </source>
</evidence>
<dbReference type="AlphaFoldDB" id="A0A5N7ASG7"/>
<dbReference type="OrthoDB" id="5416097at2759"/>
<dbReference type="InterPro" id="IPR003615">
    <property type="entry name" value="HNH_nuc"/>
</dbReference>
<feature type="region of interest" description="Disordered" evidence="1">
    <location>
        <begin position="355"/>
        <end position="413"/>
    </location>
</feature>
<dbReference type="EMBL" id="ML736383">
    <property type="protein sequence ID" value="KAE8371979.1"/>
    <property type="molecule type" value="Genomic_DNA"/>
</dbReference>
<name>A0A5N7ASG7_9EURO</name>
<evidence type="ECO:0000313" key="3">
    <source>
        <dbReference type="EMBL" id="KAE8371979.1"/>
    </source>
</evidence>
<feature type="region of interest" description="Disordered" evidence="1">
    <location>
        <begin position="99"/>
        <end position="119"/>
    </location>
</feature>
<evidence type="ECO:0000259" key="2">
    <source>
        <dbReference type="Pfam" id="PF13391"/>
    </source>
</evidence>
<feature type="domain" description="HNH nuclease" evidence="2">
    <location>
        <begin position="142"/>
        <end position="224"/>
    </location>
</feature>
<evidence type="ECO:0000313" key="4">
    <source>
        <dbReference type="Proteomes" id="UP000326198"/>
    </source>
</evidence>
<dbReference type="Pfam" id="PF13391">
    <property type="entry name" value="HNH_2"/>
    <property type="match status" value="1"/>
</dbReference>
<sequence length="413" mass="46767">MDIDPPTPTHARVGRSGTIIGPVPRDENFNEVCSQRQQLLDRLHQIIQRAVPRAFWAVLIFSDIEMLEKFICECEKSTFLLDFCMHACAAIPLLWAQKPPRPPSSESSSATTSSPTPANRRQKIINLALERDGKSCLFRKTQFVDVAHIYPHYLLADRRTNFSTTLPPFWGMLEYFWPPEKVKRWHDKIFTNPTDPSRQVDSVFNTMCISPDIHRMWSTGICAFRPLDYNSDKTTIEVEWHWQPARTVEDRVAVNTVPASSRNMEQVTTPNGLLSELFLRYGDSVRFVKTGDKFTFSTTDPETMPLPSKELLEMAFILTRIVNLSGAVDPTDLVRWDSLDGDAPETHIPRWLASISGEESEKDSDGSSDVDSNGDNEGESDITSGYPSLARIRERVQVVDPTEMEQALSSTNV</sequence>
<accession>A0A5N7ASG7</accession>
<dbReference type="Proteomes" id="UP000326198">
    <property type="component" value="Unassembled WGS sequence"/>
</dbReference>
<gene>
    <name evidence="3" type="ORF">BDV26DRAFT_298290</name>
</gene>
<protein>
    <recommendedName>
        <fullName evidence="2">HNH nuclease domain-containing protein</fullName>
    </recommendedName>
</protein>
<proteinExistence type="predicted"/>
<reference evidence="3 4" key="1">
    <citation type="submission" date="2019-04" db="EMBL/GenBank/DDBJ databases">
        <title>Friends and foes A comparative genomics studyof 23 Aspergillus species from section Flavi.</title>
        <authorList>
            <consortium name="DOE Joint Genome Institute"/>
            <person name="Kjaerbolling I."/>
            <person name="Vesth T."/>
            <person name="Frisvad J.C."/>
            <person name="Nybo J.L."/>
            <person name="Theobald S."/>
            <person name="Kildgaard S."/>
            <person name="Isbrandt T."/>
            <person name="Kuo A."/>
            <person name="Sato A."/>
            <person name="Lyhne E.K."/>
            <person name="Kogle M.E."/>
            <person name="Wiebenga A."/>
            <person name="Kun R.S."/>
            <person name="Lubbers R.J."/>
            <person name="Makela M.R."/>
            <person name="Barry K."/>
            <person name="Chovatia M."/>
            <person name="Clum A."/>
            <person name="Daum C."/>
            <person name="Haridas S."/>
            <person name="He G."/>
            <person name="LaButti K."/>
            <person name="Lipzen A."/>
            <person name="Mondo S."/>
            <person name="Riley R."/>
            <person name="Salamov A."/>
            <person name="Simmons B.A."/>
            <person name="Magnuson J.K."/>
            <person name="Henrissat B."/>
            <person name="Mortensen U.H."/>
            <person name="Larsen T.O."/>
            <person name="Devries R.P."/>
            <person name="Grigoriev I.V."/>
            <person name="Machida M."/>
            <person name="Baker S.E."/>
            <person name="Andersen M.R."/>
        </authorList>
    </citation>
    <scope>NUCLEOTIDE SEQUENCE [LARGE SCALE GENOMIC DNA]</scope>
    <source>
        <strain evidence="3 4">IBT 29228</strain>
    </source>
</reference>
<feature type="compositionally biased region" description="Low complexity" evidence="1">
    <location>
        <begin position="104"/>
        <end position="117"/>
    </location>
</feature>
<keyword evidence="4" id="KW-1185">Reference proteome</keyword>
<feature type="compositionally biased region" description="Acidic residues" evidence="1">
    <location>
        <begin position="358"/>
        <end position="380"/>
    </location>
</feature>
<organism evidence="3 4">
    <name type="scientific">Aspergillus bertholletiae</name>
    <dbReference type="NCBI Taxonomy" id="1226010"/>
    <lineage>
        <taxon>Eukaryota</taxon>
        <taxon>Fungi</taxon>
        <taxon>Dikarya</taxon>
        <taxon>Ascomycota</taxon>
        <taxon>Pezizomycotina</taxon>
        <taxon>Eurotiomycetes</taxon>
        <taxon>Eurotiomycetidae</taxon>
        <taxon>Eurotiales</taxon>
        <taxon>Aspergillaceae</taxon>
        <taxon>Aspergillus</taxon>
        <taxon>Aspergillus subgen. Circumdati</taxon>
    </lineage>
</organism>